<dbReference type="SUPFAM" id="SSF49265">
    <property type="entry name" value="Fibronectin type III"/>
    <property type="match status" value="1"/>
</dbReference>
<evidence type="ECO:0000313" key="3">
    <source>
        <dbReference type="Proteomes" id="UP000504624"/>
    </source>
</evidence>
<dbReference type="RefSeq" id="XP_017694597.1">
    <property type="nucleotide sequence ID" value="XM_017839108.1"/>
</dbReference>
<protein>
    <submittedName>
        <fullName evidence="4">Uncharacterized protein LOC108509594</fullName>
    </submittedName>
</protein>
<dbReference type="GO" id="GO:0042018">
    <property type="term" value="F:interleukin-22 receptor activity"/>
    <property type="evidence" value="ECO:0007669"/>
    <property type="project" value="TreeGrafter"/>
</dbReference>
<evidence type="ECO:0000256" key="1">
    <source>
        <dbReference type="SAM" id="MobiDB-lite"/>
    </source>
</evidence>
<feature type="compositionally biased region" description="Acidic residues" evidence="1">
    <location>
        <begin position="309"/>
        <end position="320"/>
    </location>
</feature>
<evidence type="ECO:0000313" key="4">
    <source>
        <dbReference type="RefSeq" id="XP_017694597.1"/>
    </source>
</evidence>
<dbReference type="GO" id="GO:0005886">
    <property type="term" value="C:plasma membrane"/>
    <property type="evidence" value="ECO:0007669"/>
    <property type="project" value="TreeGrafter"/>
</dbReference>
<dbReference type="PROSITE" id="PS50853">
    <property type="entry name" value="FN3"/>
    <property type="match status" value="1"/>
</dbReference>
<keyword evidence="3" id="KW-1185">Reference proteome</keyword>
<feature type="domain" description="Fibronectin type-III" evidence="2">
    <location>
        <begin position="1"/>
        <end position="88"/>
    </location>
</feature>
<dbReference type="InterPro" id="IPR003961">
    <property type="entry name" value="FN3_dom"/>
</dbReference>
<dbReference type="InterPro" id="IPR013783">
    <property type="entry name" value="Ig-like_fold"/>
</dbReference>
<reference evidence="4" key="1">
    <citation type="submission" date="2025-08" db="UniProtKB">
        <authorList>
            <consortium name="RefSeq"/>
        </authorList>
    </citation>
    <scope>IDENTIFICATION</scope>
</reference>
<gene>
    <name evidence="4" type="primary">LOC108509594</name>
</gene>
<dbReference type="Proteomes" id="UP000504624">
    <property type="component" value="Unplaced"/>
</dbReference>
<dbReference type="InterPro" id="IPR036116">
    <property type="entry name" value="FN3_sf"/>
</dbReference>
<feature type="compositionally biased region" description="Basic and acidic residues" evidence="1">
    <location>
        <begin position="205"/>
        <end position="214"/>
    </location>
</feature>
<sequence>MESNNFQHILSWQARNDPAVPTSYRVFYRPRRNWDWTTARQCSGTAQLSCDLTEDFKDTEYYVFVQSITGTRVFNSSVLHFAPLTQRNIIVPSIDKYKVKISEVQKESIRRWVYPSWIFPAEEVDSMEVIPREVKPKASGGSGSGSDSDSEDSDSSALWDHDYTRRGVLGRAPPAPGTPPVQYSENRPPEDSGTPGTASAAPEPRGSEEHHSDLEGEQDTGGEGPSPLPELSCQCPAGQSGSACFTINLQSVLLGTLEGSGHGPAAALPAQGHEGLWQCDPALEAKDDTGTGHKALGADDFQEWQNSPSEEESDSSESDTEQVTGYMRR</sequence>
<dbReference type="CDD" id="cd00063">
    <property type="entry name" value="FN3"/>
    <property type="match status" value="1"/>
</dbReference>
<dbReference type="Gene3D" id="2.60.40.10">
    <property type="entry name" value="Immunoglobulins"/>
    <property type="match status" value="1"/>
</dbReference>
<dbReference type="GeneID" id="108509594"/>
<feature type="region of interest" description="Disordered" evidence="1">
    <location>
        <begin position="133"/>
        <end position="237"/>
    </location>
</feature>
<proteinExistence type="predicted"/>
<dbReference type="AlphaFoldDB" id="A0A6J0J6N8"/>
<accession>A0A6J0J6N8</accession>
<evidence type="ECO:0000259" key="2">
    <source>
        <dbReference type="PROSITE" id="PS50853"/>
    </source>
</evidence>
<dbReference type="PANTHER" id="PTHR20859:SF84">
    <property type="entry name" value="INTERFERON ALPHA_BETA RECEPTOR 2"/>
    <property type="match status" value="1"/>
</dbReference>
<name>A0A6J0J6N8_9PASS</name>
<dbReference type="PANTHER" id="PTHR20859">
    <property type="entry name" value="INTERFERON/INTERLEUKIN RECEPTOR"/>
    <property type="match status" value="1"/>
</dbReference>
<feature type="region of interest" description="Disordered" evidence="1">
    <location>
        <begin position="283"/>
        <end position="329"/>
    </location>
</feature>
<dbReference type="Pfam" id="PF01108">
    <property type="entry name" value="Tissue_fac"/>
    <property type="match status" value="1"/>
</dbReference>
<dbReference type="InterPro" id="IPR050650">
    <property type="entry name" value="Type-II_Cytokine-TF_Rcpt"/>
</dbReference>
<organism evidence="3 4">
    <name type="scientific">Lepidothrix coronata</name>
    <name type="common">blue-crowned manakin</name>
    <dbReference type="NCBI Taxonomy" id="321398"/>
    <lineage>
        <taxon>Eukaryota</taxon>
        <taxon>Metazoa</taxon>
        <taxon>Chordata</taxon>
        <taxon>Craniata</taxon>
        <taxon>Vertebrata</taxon>
        <taxon>Euteleostomi</taxon>
        <taxon>Archelosauria</taxon>
        <taxon>Archosauria</taxon>
        <taxon>Dinosauria</taxon>
        <taxon>Saurischia</taxon>
        <taxon>Theropoda</taxon>
        <taxon>Coelurosauria</taxon>
        <taxon>Aves</taxon>
        <taxon>Neognathae</taxon>
        <taxon>Neoaves</taxon>
        <taxon>Telluraves</taxon>
        <taxon>Australaves</taxon>
        <taxon>Passeriformes</taxon>
        <taxon>Pipridae</taxon>
        <taxon>Lepidothrix</taxon>
    </lineage>
</organism>
<dbReference type="OrthoDB" id="8947665at2759"/>